<comment type="caution">
    <text evidence="1">The sequence shown here is derived from an EMBL/GenBank/DDBJ whole genome shotgun (WGS) entry which is preliminary data.</text>
</comment>
<protein>
    <recommendedName>
        <fullName evidence="3">DUF3298 domain-containing protein</fullName>
    </recommendedName>
</protein>
<organism evidence="1 2">
    <name type="scientific">Plantibacter elymi</name>
    <name type="common">nom. nud.</name>
    <dbReference type="NCBI Taxonomy" id="199708"/>
    <lineage>
        <taxon>Bacteria</taxon>
        <taxon>Bacillati</taxon>
        <taxon>Actinomycetota</taxon>
        <taxon>Actinomycetes</taxon>
        <taxon>Micrococcales</taxon>
        <taxon>Microbacteriaceae</taxon>
        <taxon>Plantibacter</taxon>
    </lineage>
</organism>
<dbReference type="Proteomes" id="UP000194464">
    <property type="component" value="Unassembled WGS sequence"/>
</dbReference>
<evidence type="ECO:0000313" key="2">
    <source>
        <dbReference type="Proteomes" id="UP000194464"/>
    </source>
</evidence>
<keyword evidence="2" id="KW-1185">Reference proteome</keyword>
<dbReference type="RefSeq" id="WP_086475061.1">
    <property type="nucleotide sequence ID" value="NZ_FXWJ01000005.1"/>
</dbReference>
<proteinExistence type="predicted"/>
<name>A0ABY1RHU4_9MICO</name>
<evidence type="ECO:0000313" key="1">
    <source>
        <dbReference type="EMBL" id="SMQ74044.1"/>
    </source>
</evidence>
<reference evidence="1 2" key="1">
    <citation type="submission" date="2017-04" db="EMBL/GenBank/DDBJ databases">
        <authorList>
            <person name="Varghese N."/>
            <person name="Submissions S."/>
        </authorList>
    </citation>
    <scope>NUCLEOTIDE SEQUENCE [LARGE SCALE GENOMIC DNA]</scope>
    <source>
        <strain evidence="1 2">VKM Ac-1784</strain>
    </source>
</reference>
<sequence>MTDGSRGGAEVHPAVLTVHLRGIDLDRWHWVPHVWPFGDFDEPRSWADAVSRRVAKRSRFAFLKRTALRDDLIQLSLSRDGTGTAWSVAYAPDLSRPARIVRITATDSRLGPYRSLESFLQLDQPGLDGVPEIEPFVSPHLGDGVVAVKRRRAADGTLTAVRSYGWRLQTAYVSIAYADYDLSLMARLQPELDVLARSLAFDEVLRGSAAPGDPEAGRS</sequence>
<evidence type="ECO:0008006" key="3">
    <source>
        <dbReference type="Google" id="ProtNLM"/>
    </source>
</evidence>
<dbReference type="EMBL" id="FXWJ01000005">
    <property type="protein sequence ID" value="SMQ74044.1"/>
    <property type="molecule type" value="Genomic_DNA"/>
</dbReference>
<gene>
    <name evidence="1" type="ORF">SAMN06295909_3504</name>
</gene>
<accession>A0ABY1RHU4</accession>